<dbReference type="AlphaFoldDB" id="A0A3N4IR90"/>
<feature type="domain" description="Stress-response A/B barrel" evidence="3">
    <location>
        <begin position="62"/>
        <end position="164"/>
    </location>
</feature>
<evidence type="ECO:0000256" key="1">
    <source>
        <dbReference type="ARBA" id="ARBA00011738"/>
    </source>
</evidence>
<accession>A0A3N4IR90</accession>
<dbReference type="InterPro" id="IPR013097">
    <property type="entry name" value="Dabb"/>
</dbReference>
<dbReference type="Gene3D" id="3.30.70.100">
    <property type="match status" value="1"/>
</dbReference>
<proteinExistence type="predicted"/>
<comment type="subunit">
    <text evidence="1">Homodimer.</text>
</comment>
<keyword evidence="2" id="KW-1133">Transmembrane helix</keyword>
<sequence>MVSANRILSYRSHPYAIPAILAVAFITLLFLFIPHNSEHFTPPSSRPGAPAGPVNPELPAKITHIVLFSFAANLPWSVKQSISSSMLNLATTCLHPATGKPYIRSGIGGTDNSPEGLQAGYTHVFVVEFESEEDRNYYVNEDPVHKKFKEGLKGKVEKALVVDFEKGIFLQTTTETDKKGLPSMPGAGEDE</sequence>
<keyword evidence="2" id="KW-0472">Membrane</keyword>
<dbReference type="InterPro" id="IPR011008">
    <property type="entry name" value="Dimeric_a/b-barrel"/>
</dbReference>
<protein>
    <recommendedName>
        <fullName evidence="3">Stress-response A/B barrel domain-containing protein</fullName>
    </recommendedName>
</protein>
<organism evidence="4 5">
    <name type="scientific">Ascobolus immersus RN42</name>
    <dbReference type="NCBI Taxonomy" id="1160509"/>
    <lineage>
        <taxon>Eukaryota</taxon>
        <taxon>Fungi</taxon>
        <taxon>Dikarya</taxon>
        <taxon>Ascomycota</taxon>
        <taxon>Pezizomycotina</taxon>
        <taxon>Pezizomycetes</taxon>
        <taxon>Pezizales</taxon>
        <taxon>Ascobolaceae</taxon>
        <taxon>Ascobolus</taxon>
    </lineage>
</organism>
<dbReference type="PANTHER" id="PTHR33178">
    <property type="match status" value="1"/>
</dbReference>
<dbReference type="PANTHER" id="PTHR33178:SF10">
    <property type="entry name" value="STRESS-RESPONSE A_B BARREL DOMAIN-CONTAINING PROTEIN"/>
    <property type="match status" value="1"/>
</dbReference>
<evidence type="ECO:0000313" key="4">
    <source>
        <dbReference type="EMBL" id="RPA88235.1"/>
    </source>
</evidence>
<dbReference type="SMART" id="SM00886">
    <property type="entry name" value="Dabb"/>
    <property type="match status" value="1"/>
</dbReference>
<keyword evidence="2" id="KW-0812">Transmembrane</keyword>
<dbReference type="EMBL" id="ML119645">
    <property type="protein sequence ID" value="RPA88235.1"/>
    <property type="molecule type" value="Genomic_DNA"/>
</dbReference>
<dbReference type="InterPro" id="IPR044662">
    <property type="entry name" value="HS1/DABB1-like"/>
</dbReference>
<name>A0A3N4IR90_ASCIM</name>
<dbReference type="SUPFAM" id="SSF54909">
    <property type="entry name" value="Dimeric alpha+beta barrel"/>
    <property type="match status" value="1"/>
</dbReference>
<evidence type="ECO:0000256" key="2">
    <source>
        <dbReference type="SAM" id="Phobius"/>
    </source>
</evidence>
<evidence type="ECO:0000259" key="3">
    <source>
        <dbReference type="PROSITE" id="PS51502"/>
    </source>
</evidence>
<feature type="transmembrane region" description="Helical" evidence="2">
    <location>
        <begin position="15"/>
        <end position="33"/>
    </location>
</feature>
<reference evidence="4 5" key="1">
    <citation type="journal article" date="2018" name="Nat. Ecol. Evol.">
        <title>Pezizomycetes genomes reveal the molecular basis of ectomycorrhizal truffle lifestyle.</title>
        <authorList>
            <person name="Murat C."/>
            <person name="Payen T."/>
            <person name="Noel B."/>
            <person name="Kuo A."/>
            <person name="Morin E."/>
            <person name="Chen J."/>
            <person name="Kohler A."/>
            <person name="Krizsan K."/>
            <person name="Balestrini R."/>
            <person name="Da Silva C."/>
            <person name="Montanini B."/>
            <person name="Hainaut M."/>
            <person name="Levati E."/>
            <person name="Barry K.W."/>
            <person name="Belfiori B."/>
            <person name="Cichocki N."/>
            <person name="Clum A."/>
            <person name="Dockter R.B."/>
            <person name="Fauchery L."/>
            <person name="Guy J."/>
            <person name="Iotti M."/>
            <person name="Le Tacon F."/>
            <person name="Lindquist E.A."/>
            <person name="Lipzen A."/>
            <person name="Malagnac F."/>
            <person name="Mello A."/>
            <person name="Molinier V."/>
            <person name="Miyauchi S."/>
            <person name="Poulain J."/>
            <person name="Riccioni C."/>
            <person name="Rubini A."/>
            <person name="Sitrit Y."/>
            <person name="Splivallo R."/>
            <person name="Traeger S."/>
            <person name="Wang M."/>
            <person name="Zifcakova L."/>
            <person name="Wipf D."/>
            <person name="Zambonelli A."/>
            <person name="Paolocci F."/>
            <person name="Nowrousian M."/>
            <person name="Ottonello S."/>
            <person name="Baldrian P."/>
            <person name="Spatafora J.W."/>
            <person name="Henrissat B."/>
            <person name="Nagy L.G."/>
            <person name="Aury J.M."/>
            <person name="Wincker P."/>
            <person name="Grigoriev I.V."/>
            <person name="Bonfante P."/>
            <person name="Martin F.M."/>
        </authorList>
    </citation>
    <scope>NUCLEOTIDE SEQUENCE [LARGE SCALE GENOMIC DNA]</scope>
    <source>
        <strain evidence="4 5">RN42</strain>
    </source>
</reference>
<gene>
    <name evidence="4" type="ORF">BJ508DRAFT_300589</name>
</gene>
<dbReference type="Proteomes" id="UP000275078">
    <property type="component" value="Unassembled WGS sequence"/>
</dbReference>
<dbReference type="Pfam" id="PF07876">
    <property type="entry name" value="Dabb"/>
    <property type="match status" value="1"/>
</dbReference>
<dbReference type="PROSITE" id="PS51502">
    <property type="entry name" value="S_R_A_B_BARREL"/>
    <property type="match status" value="1"/>
</dbReference>
<dbReference type="OrthoDB" id="1601230at2759"/>
<evidence type="ECO:0000313" key="5">
    <source>
        <dbReference type="Proteomes" id="UP000275078"/>
    </source>
</evidence>
<keyword evidence="5" id="KW-1185">Reference proteome</keyword>
<dbReference type="STRING" id="1160509.A0A3N4IR90"/>